<organism evidence="1 3">
    <name type="scientific">Araneus ventricosus</name>
    <name type="common">Orbweaver spider</name>
    <name type="synonym">Epeira ventricosa</name>
    <dbReference type="NCBI Taxonomy" id="182803"/>
    <lineage>
        <taxon>Eukaryota</taxon>
        <taxon>Metazoa</taxon>
        <taxon>Ecdysozoa</taxon>
        <taxon>Arthropoda</taxon>
        <taxon>Chelicerata</taxon>
        <taxon>Arachnida</taxon>
        <taxon>Araneae</taxon>
        <taxon>Araneomorphae</taxon>
        <taxon>Entelegynae</taxon>
        <taxon>Araneoidea</taxon>
        <taxon>Araneidae</taxon>
        <taxon>Araneus</taxon>
    </lineage>
</organism>
<evidence type="ECO:0000313" key="2">
    <source>
        <dbReference type="EMBL" id="GBM22681.1"/>
    </source>
</evidence>
<protein>
    <submittedName>
        <fullName evidence="1">Uncharacterized protein</fullName>
    </submittedName>
</protein>
<accession>A0A4Y1ZS50</accession>
<evidence type="ECO:0000313" key="3">
    <source>
        <dbReference type="Proteomes" id="UP000499080"/>
    </source>
</evidence>
<reference evidence="1 3" key="1">
    <citation type="journal article" date="2019" name="Sci. Rep.">
        <title>Orb-weaving spider Araneus ventricosus genome elucidates the spidroin gene catalogue.</title>
        <authorList>
            <person name="Kono N."/>
            <person name="Nakamura H."/>
            <person name="Ohtoshi R."/>
            <person name="Moran D.A.P."/>
            <person name="Shinohara A."/>
            <person name="Yoshida Y."/>
            <person name="Fujiwara M."/>
            <person name="Mori M."/>
            <person name="Tomita M."/>
            <person name="Arakawa K."/>
        </authorList>
    </citation>
    <scope>NUCLEOTIDE SEQUENCE [LARGE SCALE GENOMIC DNA]</scope>
</reference>
<gene>
    <name evidence="2" type="ORF">AVEN_132468_1</name>
    <name evidence="1" type="ORF">AVEN_141489_1</name>
</gene>
<evidence type="ECO:0000313" key="1">
    <source>
        <dbReference type="EMBL" id="GBL63296.1"/>
    </source>
</evidence>
<dbReference type="AlphaFoldDB" id="A0A4Y1ZS50"/>
<dbReference type="EMBL" id="BGPR01091289">
    <property type="protein sequence ID" value="GBM22681.1"/>
    <property type="molecule type" value="Genomic_DNA"/>
</dbReference>
<sequence length="107" mass="12061">MNIGIRLKLHRAGTNGSCIDAESCSSSKICGNKCSRNNIKWFSSEDENLSSKIFCVDSISSQLKYLQQNISAPYDVVSLWEFASECEMKLLCETVRTLPPIQRHLSR</sequence>
<dbReference type="Proteomes" id="UP000499080">
    <property type="component" value="Unassembled WGS sequence"/>
</dbReference>
<proteinExistence type="predicted"/>
<keyword evidence="3" id="KW-1185">Reference proteome</keyword>
<name>A0A4Y1ZS50_ARAVE</name>
<dbReference type="EMBL" id="BGPR01076929">
    <property type="protein sequence ID" value="GBL63296.1"/>
    <property type="molecule type" value="Genomic_DNA"/>
</dbReference>
<comment type="caution">
    <text evidence="1">The sequence shown here is derived from an EMBL/GenBank/DDBJ whole genome shotgun (WGS) entry which is preliminary data.</text>
</comment>